<protein>
    <submittedName>
        <fullName evidence="5">S-adenosyl-L-methionine-dependent methyltransferase</fullName>
    </submittedName>
</protein>
<name>A0A4P9XZU7_9FUNG</name>
<dbReference type="GO" id="GO:0008757">
    <property type="term" value="F:S-adenosylmethionine-dependent methyltransferase activity"/>
    <property type="evidence" value="ECO:0007669"/>
    <property type="project" value="InterPro"/>
</dbReference>
<keyword evidence="6" id="KW-1185">Reference proteome</keyword>
<evidence type="ECO:0000256" key="3">
    <source>
        <dbReference type="ARBA" id="ARBA00022679"/>
    </source>
</evidence>
<dbReference type="CDD" id="cd02440">
    <property type="entry name" value="AdoMet_MTases"/>
    <property type="match status" value="1"/>
</dbReference>
<comment type="similarity">
    <text evidence="1">Belongs to the methyltransferase superfamily.</text>
</comment>
<dbReference type="InterPro" id="IPR051052">
    <property type="entry name" value="Diverse_substrate_MTase"/>
</dbReference>
<evidence type="ECO:0000259" key="4">
    <source>
        <dbReference type="Pfam" id="PF08241"/>
    </source>
</evidence>
<proteinExistence type="inferred from homology"/>
<evidence type="ECO:0000313" key="5">
    <source>
        <dbReference type="EMBL" id="RKP11682.1"/>
    </source>
</evidence>
<sequence>MTSNTSPDYDAKAYAAERPTYTPELQSLILDYHQGGRDLAVDVGTGTGQMATLISGDFKTIHAYDALPAMIEQAIAIPNVKYGVSKAENLPEKDGTVDLIVSAEAAHWFDPKAFEAEVTRLLRPGGTVALVGYSWMHILDHPTISEVIKDLGQGRFGSYWAQGREVLDGRYAVYTFPSLRDVDRKTWEGREGHAGVMGEQSLTPASLRAFLRTWSPYKKWKEMGAPGKDPIDEVIELIRNAGIAEDESFRIAWDQVLVLARKPLE</sequence>
<dbReference type="Proteomes" id="UP000267251">
    <property type="component" value="Unassembled WGS sequence"/>
</dbReference>
<evidence type="ECO:0000313" key="6">
    <source>
        <dbReference type="Proteomes" id="UP000267251"/>
    </source>
</evidence>
<dbReference type="GO" id="GO:0032259">
    <property type="term" value="P:methylation"/>
    <property type="evidence" value="ECO:0007669"/>
    <property type="project" value="UniProtKB-KW"/>
</dbReference>
<organism evidence="5 6">
    <name type="scientific">Piptocephalis cylindrospora</name>
    <dbReference type="NCBI Taxonomy" id="1907219"/>
    <lineage>
        <taxon>Eukaryota</taxon>
        <taxon>Fungi</taxon>
        <taxon>Fungi incertae sedis</taxon>
        <taxon>Zoopagomycota</taxon>
        <taxon>Zoopagomycotina</taxon>
        <taxon>Zoopagomycetes</taxon>
        <taxon>Zoopagales</taxon>
        <taxon>Piptocephalidaceae</taxon>
        <taxon>Piptocephalis</taxon>
    </lineage>
</organism>
<dbReference type="Pfam" id="PF08241">
    <property type="entry name" value="Methyltransf_11"/>
    <property type="match status" value="1"/>
</dbReference>
<accession>A0A4P9XZU7</accession>
<reference evidence="6" key="1">
    <citation type="journal article" date="2018" name="Nat. Microbiol.">
        <title>Leveraging single-cell genomics to expand the fungal tree of life.</title>
        <authorList>
            <person name="Ahrendt S.R."/>
            <person name="Quandt C.A."/>
            <person name="Ciobanu D."/>
            <person name="Clum A."/>
            <person name="Salamov A."/>
            <person name="Andreopoulos B."/>
            <person name="Cheng J.F."/>
            <person name="Woyke T."/>
            <person name="Pelin A."/>
            <person name="Henrissat B."/>
            <person name="Reynolds N.K."/>
            <person name="Benny G.L."/>
            <person name="Smith M.E."/>
            <person name="James T.Y."/>
            <person name="Grigoriev I.V."/>
        </authorList>
    </citation>
    <scope>NUCLEOTIDE SEQUENCE [LARGE SCALE GENOMIC DNA]</scope>
</reference>
<dbReference type="AlphaFoldDB" id="A0A4P9XZU7"/>
<dbReference type="EMBL" id="KZ988720">
    <property type="protein sequence ID" value="RKP11682.1"/>
    <property type="molecule type" value="Genomic_DNA"/>
</dbReference>
<evidence type="ECO:0000256" key="1">
    <source>
        <dbReference type="ARBA" id="ARBA00008361"/>
    </source>
</evidence>
<dbReference type="OrthoDB" id="10027013at2759"/>
<dbReference type="Gene3D" id="3.40.50.150">
    <property type="entry name" value="Vaccinia Virus protein VP39"/>
    <property type="match status" value="1"/>
</dbReference>
<evidence type="ECO:0000256" key="2">
    <source>
        <dbReference type="ARBA" id="ARBA00022603"/>
    </source>
</evidence>
<dbReference type="SUPFAM" id="SSF53335">
    <property type="entry name" value="S-adenosyl-L-methionine-dependent methyltransferases"/>
    <property type="match status" value="1"/>
</dbReference>
<dbReference type="PANTHER" id="PTHR44942:SF4">
    <property type="entry name" value="METHYLTRANSFERASE TYPE 11 DOMAIN-CONTAINING PROTEIN"/>
    <property type="match status" value="1"/>
</dbReference>
<keyword evidence="3 5" id="KW-0808">Transferase</keyword>
<feature type="domain" description="Methyltransferase type 11" evidence="4">
    <location>
        <begin position="41"/>
        <end position="129"/>
    </location>
</feature>
<gene>
    <name evidence="5" type="ORF">BJ684DRAFT_21737</name>
</gene>
<dbReference type="PANTHER" id="PTHR44942">
    <property type="entry name" value="METHYLTRANSF_11 DOMAIN-CONTAINING PROTEIN"/>
    <property type="match status" value="1"/>
</dbReference>
<dbReference type="InterPro" id="IPR013216">
    <property type="entry name" value="Methyltransf_11"/>
</dbReference>
<keyword evidence="2 5" id="KW-0489">Methyltransferase</keyword>
<dbReference type="InterPro" id="IPR029063">
    <property type="entry name" value="SAM-dependent_MTases_sf"/>
</dbReference>